<dbReference type="EMBL" id="QUBQ01000002">
    <property type="protein sequence ID" value="REK75084.1"/>
    <property type="molecule type" value="Genomic_DNA"/>
</dbReference>
<dbReference type="Pfam" id="PF00296">
    <property type="entry name" value="Bac_luciferase"/>
    <property type="match status" value="1"/>
</dbReference>
<evidence type="ECO:0000256" key="1">
    <source>
        <dbReference type="ARBA" id="ARBA00023002"/>
    </source>
</evidence>
<dbReference type="PANTHER" id="PTHR30137:SF8">
    <property type="entry name" value="BLR5498 PROTEIN"/>
    <property type="match status" value="1"/>
</dbReference>
<evidence type="ECO:0000256" key="2">
    <source>
        <dbReference type="ARBA" id="ARBA00023033"/>
    </source>
</evidence>
<keyword evidence="2" id="KW-0503">Monooxygenase</keyword>
<dbReference type="InterPro" id="IPR036661">
    <property type="entry name" value="Luciferase-like_sf"/>
</dbReference>
<dbReference type="Gene3D" id="3.20.20.30">
    <property type="entry name" value="Luciferase-like domain"/>
    <property type="match status" value="1"/>
</dbReference>
<dbReference type="InterPro" id="IPR011251">
    <property type="entry name" value="Luciferase-like_dom"/>
</dbReference>
<dbReference type="AlphaFoldDB" id="A0A371PGW2"/>
<accession>A0A371PGW2</accession>
<dbReference type="SUPFAM" id="SSF51679">
    <property type="entry name" value="Bacterial luciferase-like"/>
    <property type="match status" value="1"/>
</dbReference>
<evidence type="ECO:0000259" key="3">
    <source>
        <dbReference type="Pfam" id="PF00296"/>
    </source>
</evidence>
<keyword evidence="5" id="KW-1185">Reference proteome</keyword>
<reference evidence="4 5" key="1">
    <citation type="submission" date="2018-08" db="EMBL/GenBank/DDBJ databases">
        <title>Paenibacillus sp. M4BSY-1, whole genome shotgun sequence.</title>
        <authorList>
            <person name="Tuo L."/>
        </authorList>
    </citation>
    <scope>NUCLEOTIDE SEQUENCE [LARGE SCALE GENOMIC DNA]</scope>
    <source>
        <strain evidence="4 5">M4BSY-1</strain>
    </source>
</reference>
<proteinExistence type="predicted"/>
<dbReference type="InterPro" id="IPR050766">
    <property type="entry name" value="Bact_Lucif_Oxidored"/>
</dbReference>
<name>A0A371PGW2_9BACL</name>
<dbReference type="GO" id="GO:0005829">
    <property type="term" value="C:cytosol"/>
    <property type="evidence" value="ECO:0007669"/>
    <property type="project" value="TreeGrafter"/>
</dbReference>
<dbReference type="OrthoDB" id="9776438at2"/>
<sequence length="370" mass="40573">MGSDREEQSLSFEFGVYTFGDLTNDPHSGRPINAKQRLEEIVAAAQLAEEVGLDVFGLGEHHTPNFAVTAPPVVLAAIARHTKRIKLTSATTVLSTADPVRLYEDFATLDLLSDGRAEIIAGRGAMAFLDTYSLFGYELADYDELFQEKIGLLLHINENERLSWNGRFRPELIEAGVAPRPLGGKLPLWIGVGRTLESAERAGRLGTGLTFAQLSGDPSRLKPLADAYRAAGKAAGYTPEQLPIAICGHGYIAPTPRQALDEYFPYHANYFEHIMQKRNPAERLSREEFELSTGASFALAVGSPEQIVEKILYQHEQIGHSRYILQLDIGGVPYAGVARSIELLATKVMPVVRRELNQATTVGKTDGSLR</sequence>
<evidence type="ECO:0000313" key="5">
    <source>
        <dbReference type="Proteomes" id="UP000261905"/>
    </source>
</evidence>
<dbReference type="GO" id="GO:0016705">
    <property type="term" value="F:oxidoreductase activity, acting on paired donors, with incorporation or reduction of molecular oxygen"/>
    <property type="evidence" value="ECO:0007669"/>
    <property type="project" value="InterPro"/>
</dbReference>
<organism evidence="4 5">
    <name type="scientific">Paenibacillus paeoniae</name>
    <dbReference type="NCBI Taxonomy" id="2292705"/>
    <lineage>
        <taxon>Bacteria</taxon>
        <taxon>Bacillati</taxon>
        <taxon>Bacillota</taxon>
        <taxon>Bacilli</taxon>
        <taxon>Bacillales</taxon>
        <taxon>Paenibacillaceae</taxon>
        <taxon>Paenibacillus</taxon>
    </lineage>
</organism>
<dbReference type="PANTHER" id="PTHR30137">
    <property type="entry name" value="LUCIFERASE-LIKE MONOOXYGENASE"/>
    <property type="match status" value="1"/>
</dbReference>
<evidence type="ECO:0000313" key="4">
    <source>
        <dbReference type="EMBL" id="REK75084.1"/>
    </source>
</evidence>
<comment type="caution">
    <text evidence="4">The sequence shown here is derived from an EMBL/GenBank/DDBJ whole genome shotgun (WGS) entry which is preliminary data.</text>
</comment>
<dbReference type="Proteomes" id="UP000261905">
    <property type="component" value="Unassembled WGS sequence"/>
</dbReference>
<gene>
    <name evidence="4" type="ORF">DX130_15740</name>
</gene>
<dbReference type="GO" id="GO:0004497">
    <property type="term" value="F:monooxygenase activity"/>
    <property type="evidence" value="ECO:0007669"/>
    <property type="project" value="UniProtKB-KW"/>
</dbReference>
<feature type="domain" description="Luciferase-like" evidence="3">
    <location>
        <begin position="13"/>
        <end position="317"/>
    </location>
</feature>
<keyword evidence="1" id="KW-0560">Oxidoreductase</keyword>
<protein>
    <submittedName>
        <fullName evidence="4">LLM class flavin-dependent oxidoreductase</fullName>
    </submittedName>
</protein>